<organism evidence="1 2">
    <name type="scientific">Sporosarcina ureae</name>
    <dbReference type="NCBI Taxonomy" id="1571"/>
    <lineage>
        <taxon>Bacteria</taxon>
        <taxon>Bacillati</taxon>
        <taxon>Bacillota</taxon>
        <taxon>Bacilli</taxon>
        <taxon>Bacillales</taxon>
        <taxon>Caryophanaceae</taxon>
        <taxon>Sporosarcina</taxon>
    </lineage>
</organism>
<sequence length="141" mass="16589">MIKLRGHHIFCLLGYRGMGYSEEYTENMTKIHDVLRERPDTMIQIMKGPDYLCAKFPEGQPYHCQDDGIYERDTVILRKLGLKVSDVLPWREVERRIRLHVVPDDIVVVCETCSWRSYGFCQEGVEEIVESRGLRQVLQEK</sequence>
<dbReference type="InterPro" id="IPR009702">
    <property type="entry name" value="DUF1284"/>
</dbReference>
<evidence type="ECO:0008006" key="3">
    <source>
        <dbReference type="Google" id="ProtNLM"/>
    </source>
</evidence>
<evidence type="ECO:0000313" key="2">
    <source>
        <dbReference type="Proteomes" id="UP000192486"/>
    </source>
</evidence>
<gene>
    <name evidence="1" type="ORF">SporoS204_07725</name>
</gene>
<dbReference type="Proteomes" id="UP000192486">
    <property type="component" value="Chromosome"/>
</dbReference>
<proteinExistence type="predicted"/>
<dbReference type="RefSeq" id="WP_029054814.1">
    <property type="nucleotide sequence ID" value="NZ_CP015108.1"/>
</dbReference>
<dbReference type="Pfam" id="PF06935">
    <property type="entry name" value="DUF1284"/>
    <property type="match status" value="1"/>
</dbReference>
<accession>A0ABN4YMC2</accession>
<name>A0ABN4YMC2_SPOUR</name>
<reference evidence="1 2" key="1">
    <citation type="submission" date="2016-04" db="EMBL/GenBank/DDBJ databases">
        <title>Comparative Genomics and Epigenetics of Sporosarcina ureae.</title>
        <authorList>
            <person name="Oliver A.S."/>
            <person name="Cooper K.K."/>
        </authorList>
    </citation>
    <scope>NUCLEOTIDE SEQUENCE [LARGE SCALE GENOMIC DNA]</scope>
    <source>
        <strain evidence="1 2">S204</strain>
    </source>
</reference>
<dbReference type="EMBL" id="CP015108">
    <property type="protein sequence ID" value="ARF14042.1"/>
    <property type="molecule type" value="Genomic_DNA"/>
</dbReference>
<protein>
    <recommendedName>
        <fullName evidence="3">DUF1284 domain-containing protein</fullName>
    </recommendedName>
</protein>
<evidence type="ECO:0000313" key="1">
    <source>
        <dbReference type="EMBL" id="ARF14042.1"/>
    </source>
</evidence>
<keyword evidence="2" id="KW-1185">Reference proteome</keyword>